<organism evidence="5 6">
    <name type="scientific">Toxocara canis</name>
    <name type="common">Canine roundworm</name>
    <dbReference type="NCBI Taxonomy" id="6265"/>
    <lineage>
        <taxon>Eukaryota</taxon>
        <taxon>Metazoa</taxon>
        <taxon>Ecdysozoa</taxon>
        <taxon>Nematoda</taxon>
        <taxon>Chromadorea</taxon>
        <taxon>Rhabditida</taxon>
        <taxon>Spirurina</taxon>
        <taxon>Ascaridomorpha</taxon>
        <taxon>Ascaridoidea</taxon>
        <taxon>Toxocaridae</taxon>
        <taxon>Toxocara</taxon>
    </lineage>
</organism>
<dbReference type="Gene3D" id="3.50.30.30">
    <property type="match status" value="1"/>
</dbReference>
<feature type="domain" description="PA" evidence="4">
    <location>
        <begin position="75"/>
        <end position="158"/>
    </location>
</feature>
<evidence type="ECO:0000256" key="2">
    <source>
        <dbReference type="ARBA" id="ARBA00023180"/>
    </source>
</evidence>
<name>A0A0B2VJ80_TOXCA</name>
<dbReference type="PANTHER" id="PTHR22702">
    <property type="entry name" value="PROTEASE-ASSOCIATED DOMAIN-CONTAINING PROTEIN"/>
    <property type="match status" value="1"/>
</dbReference>
<evidence type="ECO:0000256" key="3">
    <source>
        <dbReference type="SAM" id="SignalP"/>
    </source>
</evidence>
<dbReference type="Proteomes" id="UP000031036">
    <property type="component" value="Unassembled WGS sequence"/>
</dbReference>
<dbReference type="PROSITE" id="PS51257">
    <property type="entry name" value="PROKAR_LIPOPROTEIN"/>
    <property type="match status" value="1"/>
</dbReference>
<accession>A0A0B2VJ80</accession>
<protein>
    <submittedName>
        <fullName evidence="5">PRADC1-like protein</fullName>
    </submittedName>
</protein>
<proteinExistence type="predicted"/>
<feature type="signal peptide" evidence="3">
    <location>
        <begin position="1"/>
        <end position="32"/>
    </location>
</feature>
<dbReference type="OrthoDB" id="206201at2759"/>
<dbReference type="AlphaFoldDB" id="A0A0B2VJ80"/>
<evidence type="ECO:0000256" key="1">
    <source>
        <dbReference type="ARBA" id="ARBA00022729"/>
    </source>
</evidence>
<dbReference type="InterPro" id="IPR003137">
    <property type="entry name" value="PA_domain"/>
</dbReference>
<keyword evidence="1 3" id="KW-0732">Signal</keyword>
<evidence type="ECO:0000259" key="4">
    <source>
        <dbReference type="Pfam" id="PF02225"/>
    </source>
</evidence>
<evidence type="ECO:0000313" key="6">
    <source>
        <dbReference type="Proteomes" id="UP000031036"/>
    </source>
</evidence>
<feature type="chain" id="PRO_5002078338" evidence="3">
    <location>
        <begin position="33"/>
        <end position="196"/>
    </location>
</feature>
<keyword evidence="2" id="KW-0325">Glycoprotein</keyword>
<reference evidence="5 6" key="1">
    <citation type="submission" date="2014-11" db="EMBL/GenBank/DDBJ databases">
        <title>Genetic blueprint of the zoonotic pathogen Toxocara canis.</title>
        <authorList>
            <person name="Zhu X.-Q."/>
            <person name="Korhonen P.K."/>
            <person name="Cai H."/>
            <person name="Young N.D."/>
            <person name="Nejsum P."/>
            <person name="von Samson-Himmelstjerna G."/>
            <person name="Boag P.R."/>
            <person name="Tan P."/>
            <person name="Li Q."/>
            <person name="Min J."/>
            <person name="Yang Y."/>
            <person name="Wang X."/>
            <person name="Fang X."/>
            <person name="Hall R.S."/>
            <person name="Hofmann A."/>
            <person name="Sternberg P.W."/>
            <person name="Jex A.R."/>
            <person name="Gasser R.B."/>
        </authorList>
    </citation>
    <scope>NUCLEOTIDE SEQUENCE [LARGE SCALE GENOMIC DNA]</scope>
    <source>
        <strain evidence="5">PN_DK_2014</strain>
    </source>
</reference>
<dbReference type="PANTHER" id="PTHR22702:SF1">
    <property type="entry name" value="PROTEASE-ASSOCIATED DOMAIN-CONTAINING PROTEIN 1"/>
    <property type="match status" value="1"/>
</dbReference>
<dbReference type="EMBL" id="JPKZ01001180">
    <property type="protein sequence ID" value="KHN83551.1"/>
    <property type="molecule type" value="Genomic_DNA"/>
</dbReference>
<dbReference type="SUPFAM" id="SSF52025">
    <property type="entry name" value="PA domain"/>
    <property type="match status" value="1"/>
</dbReference>
<keyword evidence="6" id="KW-1185">Reference proteome</keyword>
<evidence type="ECO:0000313" key="5">
    <source>
        <dbReference type="EMBL" id="KHN83551.1"/>
    </source>
</evidence>
<comment type="caution">
    <text evidence="5">The sequence shown here is derived from an EMBL/GenBank/DDBJ whole genome shotgun (WGS) entry which is preliminary data.</text>
</comment>
<dbReference type="InterPro" id="IPR046450">
    <property type="entry name" value="PA_dom_sf"/>
</dbReference>
<dbReference type="Pfam" id="PF02225">
    <property type="entry name" value="PA"/>
    <property type="match status" value="1"/>
</dbReference>
<dbReference type="OMA" id="IPCVYIA"/>
<sequence>MEVRFGERLCTATTLLLPIMLVSVGCFGSLDTERPSPGKVLFFYIEKPRKLAYTYEVRSSEEIGAPFPDDPQKNVPLQYANPAHACTAIRPARGNVVLIERGECSFAEKALTASKAGARFAIITDSEAGTDDWIDMISDGSAQKSNIPVAYLPGVSGRRIREYLMYGDERITITIPLNYSTVLLNNIPRKPPWELW</sequence>
<gene>
    <name evidence="5" type="ORF">Tcan_10681</name>
</gene>